<evidence type="ECO:0000313" key="3">
    <source>
        <dbReference type="Proteomes" id="UP001176940"/>
    </source>
</evidence>
<proteinExistence type="predicted"/>
<dbReference type="EMBL" id="CAUEEQ010023545">
    <property type="protein sequence ID" value="CAJ0945126.1"/>
    <property type="molecule type" value="Genomic_DNA"/>
</dbReference>
<dbReference type="Proteomes" id="UP001176940">
    <property type="component" value="Unassembled WGS sequence"/>
</dbReference>
<organism evidence="2 3">
    <name type="scientific">Ranitomeya imitator</name>
    <name type="common">mimic poison frog</name>
    <dbReference type="NCBI Taxonomy" id="111125"/>
    <lineage>
        <taxon>Eukaryota</taxon>
        <taxon>Metazoa</taxon>
        <taxon>Chordata</taxon>
        <taxon>Craniata</taxon>
        <taxon>Vertebrata</taxon>
        <taxon>Euteleostomi</taxon>
        <taxon>Amphibia</taxon>
        <taxon>Batrachia</taxon>
        <taxon>Anura</taxon>
        <taxon>Neobatrachia</taxon>
        <taxon>Hyloidea</taxon>
        <taxon>Dendrobatidae</taxon>
        <taxon>Dendrobatinae</taxon>
        <taxon>Ranitomeya</taxon>
    </lineage>
</organism>
<protein>
    <submittedName>
        <fullName evidence="2">Uncharacterized protein</fullName>
    </submittedName>
</protein>
<feature type="compositionally biased region" description="Basic and acidic residues" evidence="1">
    <location>
        <begin position="76"/>
        <end position="86"/>
    </location>
</feature>
<sequence>MEWISYFHTSAGIRLARRIASGRDSDANVVSTAQRSPIKMPRSLQLEKHSEKKILQLADKIIELLTGEVPAGQYSEEPRDLDKFDLENSEPLSSPEGSSDRNAERPSSPVFSDYSEAEQSDSQVCEGEESFQIKVEVVEVENEFYHTGDVQCKTEEMPIDISTRS</sequence>
<accession>A0ABN9LN68</accession>
<name>A0ABN9LN68_9NEOB</name>
<evidence type="ECO:0000256" key="1">
    <source>
        <dbReference type="SAM" id="MobiDB-lite"/>
    </source>
</evidence>
<keyword evidence="3" id="KW-1185">Reference proteome</keyword>
<evidence type="ECO:0000313" key="2">
    <source>
        <dbReference type="EMBL" id="CAJ0945126.1"/>
    </source>
</evidence>
<reference evidence="2" key="1">
    <citation type="submission" date="2023-07" db="EMBL/GenBank/DDBJ databases">
        <authorList>
            <person name="Stuckert A."/>
        </authorList>
    </citation>
    <scope>NUCLEOTIDE SEQUENCE</scope>
</reference>
<comment type="caution">
    <text evidence="2">The sequence shown here is derived from an EMBL/GenBank/DDBJ whole genome shotgun (WGS) entry which is preliminary data.</text>
</comment>
<gene>
    <name evidence="2" type="ORF">RIMI_LOCUS10749399</name>
</gene>
<feature type="region of interest" description="Disordered" evidence="1">
    <location>
        <begin position="68"/>
        <end position="128"/>
    </location>
</feature>